<dbReference type="HOGENOM" id="CLU_049945_0_0_1"/>
<dbReference type="Gene3D" id="3.90.1200.10">
    <property type="match status" value="1"/>
</dbReference>
<dbReference type="RefSeq" id="XP_005766933.1">
    <property type="nucleotide sequence ID" value="XM_005766876.1"/>
</dbReference>
<reference evidence="3" key="1">
    <citation type="journal article" date="2013" name="Nature">
        <title>Pan genome of the phytoplankton Emiliania underpins its global distribution.</title>
        <authorList>
            <person name="Read B.A."/>
            <person name="Kegel J."/>
            <person name="Klute M.J."/>
            <person name="Kuo A."/>
            <person name="Lefebvre S.C."/>
            <person name="Maumus F."/>
            <person name="Mayer C."/>
            <person name="Miller J."/>
            <person name="Monier A."/>
            <person name="Salamov A."/>
            <person name="Young J."/>
            <person name="Aguilar M."/>
            <person name="Claverie J.M."/>
            <person name="Frickenhaus S."/>
            <person name="Gonzalez K."/>
            <person name="Herman E.K."/>
            <person name="Lin Y.C."/>
            <person name="Napier J."/>
            <person name="Ogata H."/>
            <person name="Sarno A.F."/>
            <person name="Shmutz J."/>
            <person name="Schroeder D."/>
            <person name="de Vargas C."/>
            <person name="Verret F."/>
            <person name="von Dassow P."/>
            <person name="Valentin K."/>
            <person name="Van de Peer Y."/>
            <person name="Wheeler G."/>
            <person name="Dacks J.B."/>
            <person name="Delwiche C.F."/>
            <person name="Dyhrman S.T."/>
            <person name="Glockner G."/>
            <person name="John U."/>
            <person name="Richards T."/>
            <person name="Worden A.Z."/>
            <person name="Zhang X."/>
            <person name="Grigoriev I.V."/>
            <person name="Allen A.E."/>
            <person name="Bidle K."/>
            <person name="Borodovsky M."/>
            <person name="Bowler C."/>
            <person name="Brownlee C."/>
            <person name="Cock J.M."/>
            <person name="Elias M."/>
            <person name="Gladyshev V.N."/>
            <person name="Groth M."/>
            <person name="Guda C."/>
            <person name="Hadaegh A."/>
            <person name="Iglesias-Rodriguez M.D."/>
            <person name="Jenkins J."/>
            <person name="Jones B.M."/>
            <person name="Lawson T."/>
            <person name="Leese F."/>
            <person name="Lindquist E."/>
            <person name="Lobanov A."/>
            <person name="Lomsadze A."/>
            <person name="Malik S.B."/>
            <person name="Marsh M.E."/>
            <person name="Mackinder L."/>
            <person name="Mock T."/>
            <person name="Mueller-Roeber B."/>
            <person name="Pagarete A."/>
            <person name="Parker M."/>
            <person name="Probert I."/>
            <person name="Quesneville H."/>
            <person name="Raines C."/>
            <person name="Rensing S.A."/>
            <person name="Riano-Pachon D.M."/>
            <person name="Richier S."/>
            <person name="Rokitta S."/>
            <person name="Shiraiwa Y."/>
            <person name="Soanes D.M."/>
            <person name="van der Giezen M."/>
            <person name="Wahlund T.M."/>
            <person name="Williams B."/>
            <person name="Wilson W."/>
            <person name="Wolfe G."/>
            <person name="Wurch L.L."/>
        </authorList>
    </citation>
    <scope>NUCLEOTIDE SEQUENCE</scope>
</reference>
<feature type="domain" description="Aminoglycoside phosphotransferase" evidence="1">
    <location>
        <begin position="100"/>
        <end position="274"/>
    </location>
</feature>
<reference evidence="2" key="2">
    <citation type="submission" date="2024-10" db="UniProtKB">
        <authorList>
            <consortium name="EnsemblProtists"/>
        </authorList>
    </citation>
    <scope>IDENTIFICATION</scope>
</reference>
<dbReference type="eggNOG" id="ENOG502S10H">
    <property type="taxonomic scope" value="Eukaryota"/>
</dbReference>
<protein>
    <recommendedName>
        <fullName evidence="1">Aminoglycoside phosphotransferase domain-containing protein</fullName>
    </recommendedName>
</protein>
<dbReference type="KEGG" id="ehx:EMIHUDRAFT_196872"/>
<dbReference type="OMA" id="HPRGWNT"/>
<organism evidence="2 3">
    <name type="scientific">Emiliania huxleyi (strain CCMP1516)</name>
    <dbReference type="NCBI Taxonomy" id="280463"/>
    <lineage>
        <taxon>Eukaryota</taxon>
        <taxon>Haptista</taxon>
        <taxon>Haptophyta</taxon>
        <taxon>Prymnesiophyceae</taxon>
        <taxon>Isochrysidales</taxon>
        <taxon>Noelaerhabdaceae</taxon>
        <taxon>Emiliania</taxon>
    </lineage>
</organism>
<dbReference type="Proteomes" id="UP000013827">
    <property type="component" value="Unassembled WGS sequence"/>
</dbReference>
<dbReference type="SUPFAM" id="SSF56112">
    <property type="entry name" value="Protein kinase-like (PK-like)"/>
    <property type="match status" value="1"/>
</dbReference>
<accession>A0A0D3ITB9</accession>
<proteinExistence type="predicted"/>
<dbReference type="AlphaFoldDB" id="A0A0D3ITB9"/>
<dbReference type="InterPro" id="IPR011009">
    <property type="entry name" value="Kinase-like_dom_sf"/>
</dbReference>
<evidence type="ECO:0000313" key="2">
    <source>
        <dbReference type="EnsemblProtists" id="EOD14504"/>
    </source>
</evidence>
<dbReference type="Pfam" id="PF01636">
    <property type="entry name" value="APH"/>
    <property type="match status" value="1"/>
</dbReference>
<dbReference type="PANTHER" id="PTHR11012:SF30">
    <property type="entry name" value="PROTEIN KINASE-LIKE DOMAIN-CONTAINING"/>
    <property type="match status" value="1"/>
</dbReference>
<dbReference type="PaxDb" id="2903-EOD14504"/>
<evidence type="ECO:0000313" key="3">
    <source>
        <dbReference type="Proteomes" id="UP000013827"/>
    </source>
</evidence>
<sequence length="355" mass="38463">MNEEEAKRLLTACLPRFSQAGLPPIAATEIVGVAATAIASLWAGMGSVYRLSAKTKRGDVSIVAKRVELPQRCSSIGDQRKKDSYDVEAAFYSRGHAERLLSAGAIVPTPLHVETSRGENVTICMTRLEGRSSHRGDSAAFVSWLAKLHAAYWGSERADAAVESGLQAQGTYWHLDTRPEEHARMGSGGWIGRLKLAARAIDLRLKADPMQAVCHGDAKGANILYCTGEGGEAVPLVYDFQYCGKGCVAKDLAYFFNVEASASEEQALLRRYHAELSGLLRAQGDSPPSLEALQEAHEIALADWRRFSEVGLGGWGDGRATRRVVALLDRLDGGKALASEEAYVEAMRREFPVEG</sequence>
<evidence type="ECO:0000259" key="1">
    <source>
        <dbReference type="Pfam" id="PF01636"/>
    </source>
</evidence>
<name>A0A0D3ITB9_EMIH1</name>
<dbReference type="PANTHER" id="PTHR11012">
    <property type="entry name" value="PROTEIN KINASE-LIKE DOMAIN-CONTAINING"/>
    <property type="match status" value="1"/>
</dbReference>
<dbReference type="EnsemblProtists" id="EOD14504">
    <property type="protein sequence ID" value="EOD14504"/>
    <property type="gene ID" value="EMIHUDRAFT_196872"/>
</dbReference>
<dbReference type="GeneID" id="17260646"/>
<dbReference type="InterPro" id="IPR002575">
    <property type="entry name" value="Aminoglycoside_PTrfase"/>
</dbReference>
<keyword evidence="3" id="KW-1185">Reference proteome</keyword>